<protein>
    <recommendedName>
        <fullName evidence="8">DUF5117 domain-containing protein</fullName>
    </recommendedName>
</protein>
<dbReference type="Pfam" id="PF16313">
    <property type="entry name" value="DUF4953"/>
    <property type="match status" value="1"/>
</dbReference>
<feature type="compositionally biased region" description="Basic and acidic residues" evidence="1">
    <location>
        <begin position="211"/>
        <end position="221"/>
    </location>
</feature>
<feature type="domain" description="DUF5117" evidence="4">
    <location>
        <begin position="131"/>
        <end position="327"/>
    </location>
</feature>
<keyword evidence="2" id="KW-0732">Signal</keyword>
<evidence type="ECO:0000259" key="3">
    <source>
        <dbReference type="Pfam" id="PF16313"/>
    </source>
</evidence>
<dbReference type="GO" id="GO:0008237">
    <property type="term" value="F:metallopeptidase activity"/>
    <property type="evidence" value="ECO:0007669"/>
    <property type="project" value="InterPro"/>
</dbReference>
<dbReference type="OrthoDB" id="9776599at2"/>
<dbReference type="Pfam" id="PF17148">
    <property type="entry name" value="DUF5117"/>
    <property type="match status" value="1"/>
</dbReference>
<dbReference type="InterPro" id="IPR032534">
    <property type="entry name" value="EcxA_zinc-bd"/>
</dbReference>
<feature type="domain" description="EcxA zinc-binding" evidence="3">
    <location>
        <begin position="493"/>
        <end position="811"/>
    </location>
</feature>
<dbReference type="CDD" id="cd04276">
    <property type="entry name" value="ZnMc_MMP_like_2"/>
    <property type="match status" value="1"/>
</dbReference>
<dbReference type="SUPFAM" id="SSF55486">
    <property type="entry name" value="Metalloproteases ('zincins'), catalytic domain"/>
    <property type="match status" value="1"/>
</dbReference>
<dbReference type="InterPro" id="IPR034032">
    <property type="entry name" value="Zn_MMP-like_bac"/>
</dbReference>
<keyword evidence="7" id="KW-1185">Reference proteome</keyword>
<evidence type="ECO:0000259" key="4">
    <source>
        <dbReference type="Pfam" id="PF17148"/>
    </source>
</evidence>
<dbReference type="Proteomes" id="UP000229730">
    <property type="component" value="Unassembled WGS sequence"/>
</dbReference>
<evidence type="ECO:0000256" key="1">
    <source>
        <dbReference type="SAM" id="MobiDB-lite"/>
    </source>
</evidence>
<dbReference type="RefSeq" id="WP_099472582.1">
    <property type="nucleotide sequence ID" value="NZ_CP041025.1"/>
</dbReference>
<evidence type="ECO:0000256" key="2">
    <source>
        <dbReference type="SAM" id="SignalP"/>
    </source>
</evidence>
<dbReference type="InParanoid" id="A0A2G4YRU7"/>
<evidence type="ECO:0008006" key="8">
    <source>
        <dbReference type="Google" id="ProtNLM"/>
    </source>
</evidence>
<evidence type="ECO:0000313" key="7">
    <source>
        <dbReference type="Proteomes" id="UP000229730"/>
    </source>
</evidence>
<dbReference type="PANTHER" id="PTHR38478:SF1">
    <property type="entry name" value="ZINC DEPENDENT METALLOPROTEASE DOMAIN LIPOPROTEIN"/>
    <property type="match status" value="1"/>
</dbReference>
<dbReference type="InterPro" id="IPR033428">
    <property type="entry name" value="DUF5118"/>
</dbReference>
<dbReference type="AlphaFoldDB" id="A0A2G4YRU7"/>
<evidence type="ECO:0000313" key="6">
    <source>
        <dbReference type="EMBL" id="PHZ84980.1"/>
    </source>
</evidence>
<evidence type="ECO:0000259" key="5">
    <source>
        <dbReference type="Pfam" id="PF17162"/>
    </source>
</evidence>
<feature type="signal peptide" evidence="2">
    <location>
        <begin position="1"/>
        <end position="23"/>
    </location>
</feature>
<dbReference type="PANTHER" id="PTHR38478">
    <property type="entry name" value="PEPTIDASE M1A AND M12B"/>
    <property type="match status" value="1"/>
</dbReference>
<sequence length="889" mass="98653">MTIKTSSASVLAGILALSVSSFALPAMADQDQTGAFVVQDGETAPEENIMDSAKPGDTASDDTADKKDKDKALADFVEDKEKIEGLFTFYRDKEKGELFMEISEDQLNQEFIYFIYVHNGVTGVPGLAFRGATGNNQVFSLAKHYNRIDFIEENTNFYYNPENPISRSADANVSSAVLATAEIKATSADKKRFLIPVDKMFLSEALTQLTPDKRPGDKDAGKYGPGKLSSSKSKITDINNYPENSDVIVDYVFDDSKAMPDRDNIGGLPRNGKLTLQHSFIQMPKNDFKPRLDDPRVGYFFQRATDMISHSATPYRDVIDRWSLVKKNPEAALSEPVEPIVYWIENTTPVEYRDTIRDALLTWNEAFEKAGFKDAIQVKIQPDDADWDAGDIRYNVLRWTASPRPRFGGYGPHFVNPRTGQVLGADIMLEQVFVTNRVHYSGLFETTALGLGDDSYTAFAPEQEFMTCSMGHQVQMAAQFGRSVLTSKGATEVEKNELVKQGLYYLTLHEVGHTLGLNHNMKATQLHAYKDIHDTDLTSKVGLAGSVMDYPAINIAGKGKPQGQFYTMKPGPYDLWAIEFGYSPDLEDPAKRRALLERSGEPALAFGNDADDMRAPGKAIDPRVMIGDMSGDAIAFAAHEIALSEDTLSTLLEKYDETGQSWHELRDAFFILSGAKGRAGGVISRYIGGVYVDRAFVGQDTVAKAPYVPVSKADQKRAMGLLRAEIFAPDAFAYPAELISHLQPQRRGFDFRSKGEDPKMHGRILKIQEGILSHLTHKDVLQRITDSGLYGNDYSVAEMMGELTDAIFEADLKGDVNSYRQNLQVSYIKRLVGIVKNKAISHQAHAAAFANLNRVSDWMAKSRRGGSDTRAHRDFLKYTIDQALYPAKS</sequence>
<reference evidence="6 7" key="1">
    <citation type="submission" date="2017-10" db="EMBL/GenBank/DDBJ databases">
        <title>Frigbacter circumglobatus gen. nov. sp. nov., isolated from sediment cultured in situ.</title>
        <authorList>
            <person name="Zhao Z."/>
        </authorList>
    </citation>
    <scope>NUCLEOTIDE SEQUENCE [LARGE SCALE GENOMIC DNA]</scope>
    <source>
        <strain evidence="6 7">ZYL</strain>
    </source>
</reference>
<dbReference type="EMBL" id="PDEM01000020">
    <property type="protein sequence ID" value="PHZ84980.1"/>
    <property type="molecule type" value="Genomic_DNA"/>
</dbReference>
<comment type="caution">
    <text evidence="6">The sequence shown here is derived from an EMBL/GenBank/DDBJ whole genome shotgun (WGS) entry which is preliminary data.</text>
</comment>
<feature type="chain" id="PRO_5013774415" description="DUF5117 domain-containing protein" evidence="2">
    <location>
        <begin position="24"/>
        <end position="889"/>
    </location>
</feature>
<feature type="region of interest" description="Disordered" evidence="1">
    <location>
        <begin position="39"/>
        <end position="65"/>
    </location>
</feature>
<feature type="domain" description="DUF5118" evidence="5">
    <location>
        <begin position="72"/>
        <end position="113"/>
    </location>
</feature>
<dbReference type="InterPro" id="IPR024079">
    <property type="entry name" value="MetalloPept_cat_dom_sf"/>
</dbReference>
<gene>
    <name evidence="6" type="ORF">CRD36_09675</name>
</gene>
<dbReference type="InterPro" id="IPR033413">
    <property type="entry name" value="DUF5117"/>
</dbReference>
<feature type="region of interest" description="Disordered" evidence="1">
    <location>
        <begin position="208"/>
        <end position="236"/>
    </location>
</feature>
<organism evidence="6 7">
    <name type="scientific">Paremcibacter congregatus</name>
    <dbReference type="NCBI Taxonomy" id="2043170"/>
    <lineage>
        <taxon>Bacteria</taxon>
        <taxon>Pseudomonadati</taxon>
        <taxon>Pseudomonadota</taxon>
        <taxon>Alphaproteobacteria</taxon>
        <taxon>Emcibacterales</taxon>
        <taxon>Emcibacteraceae</taxon>
        <taxon>Paremcibacter</taxon>
    </lineage>
</organism>
<proteinExistence type="predicted"/>
<name>A0A2G4YRU7_9PROT</name>
<dbReference type="Gene3D" id="3.40.390.10">
    <property type="entry name" value="Collagenase (Catalytic Domain)"/>
    <property type="match status" value="1"/>
</dbReference>
<accession>A0A2G4YRU7</accession>
<dbReference type="Pfam" id="PF17162">
    <property type="entry name" value="DUF5118"/>
    <property type="match status" value="1"/>
</dbReference>